<dbReference type="InterPro" id="IPR003115">
    <property type="entry name" value="ParB_N"/>
</dbReference>
<proteinExistence type="predicted"/>
<evidence type="ECO:0000313" key="3">
    <source>
        <dbReference type="Proteomes" id="UP001595859"/>
    </source>
</evidence>
<reference evidence="3" key="1">
    <citation type="journal article" date="2019" name="Int. J. Syst. Evol. Microbiol.">
        <title>The Global Catalogue of Microorganisms (GCM) 10K type strain sequencing project: providing services to taxonomists for standard genome sequencing and annotation.</title>
        <authorList>
            <consortium name="The Broad Institute Genomics Platform"/>
            <consortium name="The Broad Institute Genome Sequencing Center for Infectious Disease"/>
            <person name="Wu L."/>
            <person name="Ma J."/>
        </authorList>
    </citation>
    <scope>NUCLEOTIDE SEQUENCE [LARGE SCALE GENOMIC DNA]</scope>
    <source>
        <strain evidence="3">ZS-22-S1</strain>
    </source>
</reference>
<dbReference type="InterPro" id="IPR036086">
    <property type="entry name" value="ParB/Sulfiredoxin_sf"/>
</dbReference>
<accession>A0ABV9S8D3</accession>
<comment type="caution">
    <text evidence="2">The sequence shown here is derived from an EMBL/GenBank/DDBJ whole genome shotgun (WGS) entry which is preliminary data.</text>
</comment>
<dbReference type="EMBL" id="JBHSIS010000017">
    <property type="protein sequence ID" value="MFC4857219.1"/>
    <property type="molecule type" value="Genomic_DNA"/>
</dbReference>
<dbReference type="Proteomes" id="UP001595859">
    <property type="component" value="Unassembled WGS sequence"/>
</dbReference>
<keyword evidence="3" id="KW-1185">Reference proteome</keyword>
<feature type="domain" description="ParB-like N-terminal" evidence="1">
    <location>
        <begin position="14"/>
        <end position="98"/>
    </location>
</feature>
<dbReference type="SUPFAM" id="SSF110849">
    <property type="entry name" value="ParB/Sulfiredoxin"/>
    <property type="match status" value="1"/>
</dbReference>
<evidence type="ECO:0000259" key="1">
    <source>
        <dbReference type="SMART" id="SM00470"/>
    </source>
</evidence>
<dbReference type="Gene3D" id="3.90.1530.10">
    <property type="entry name" value="Conserved hypothetical protein from pyrococcus furiosus pfu- 392566-001, ParB domain"/>
    <property type="match status" value="1"/>
</dbReference>
<dbReference type="SMART" id="SM00470">
    <property type="entry name" value="ParB"/>
    <property type="match status" value="1"/>
</dbReference>
<evidence type="ECO:0000313" key="2">
    <source>
        <dbReference type="EMBL" id="MFC4857219.1"/>
    </source>
</evidence>
<name>A0ABV9S8D3_9PSEU</name>
<organism evidence="2 3">
    <name type="scientific">Actinophytocola glycyrrhizae</name>
    <dbReference type="NCBI Taxonomy" id="2044873"/>
    <lineage>
        <taxon>Bacteria</taxon>
        <taxon>Bacillati</taxon>
        <taxon>Actinomycetota</taxon>
        <taxon>Actinomycetes</taxon>
        <taxon>Pseudonocardiales</taxon>
        <taxon>Pseudonocardiaceae</taxon>
    </lineage>
</organism>
<sequence length="335" mass="36444">MTSSAGPEFGDAVSMLPISDLVRSGSPRLDGENEEHIQRLAETDEPLPPIVVHWPSMLVIDGMHRLRAAELRGQTAIAVRFLDCGRNEIFVEMVRANVAHGLPLSLADRKAAAERVLTTHPHWSDRMIAVATGLAHKTVGRIRRAIAEHLPQATTRVGRDGHARPLGRGGRELAEEIVRRDPDASLRTVARAAGVSVGTVHAVRQEVNVHDAKAQAPRGSDRESVAELVRRADGPHRAAVPSGQWASMMRRLRADPSLRFTEAGRAVLQVFGSHSIADGGWRRLSESVPAHWAPSLAGLAHELAFAWQQFAAHLDEVAKCSGERLPGLRHEPPVT</sequence>
<gene>
    <name evidence="2" type="ORF">ACFPCV_27300</name>
</gene>
<dbReference type="RefSeq" id="WP_378059204.1">
    <property type="nucleotide sequence ID" value="NZ_JBHSIS010000017.1"/>
</dbReference>
<protein>
    <submittedName>
        <fullName evidence="2">Streptomycin biosynthesis protein</fullName>
    </submittedName>
</protein>